<accession>A0A1B9H0D2</accession>
<name>A0A1B9H0D2_9TREE</name>
<feature type="compositionally biased region" description="Basic and acidic residues" evidence="1">
    <location>
        <begin position="59"/>
        <end position="71"/>
    </location>
</feature>
<protein>
    <submittedName>
        <fullName evidence="2">Uncharacterized protein</fullName>
    </submittedName>
</protein>
<dbReference type="EMBL" id="KI669494">
    <property type="protein sequence ID" value="OCF36732.1"/>
    <property type="molecule type" value="Genomic_DNA"/>
</dbReference>
<evidence type="ECO:0000313" key="2">
    <source>
        <dbReference type="EMBL" id="OCF36732.1"/>
    </source>
</evidence>
<feature type="region of interest" description="Disordered" evidence="1">
    <location>
        <begin position="1"/>
        <end position="71"/>
    </location>
</feature>
<reference evidence="2 3" key="1">
    <citation type="submission" date="2013-07" db="EMBL/GenBank/DDBJ databases">
        <title>The Genome Sequence of Cryptococcus heveanensis BCC8398.</title>
        <authorList>
            <consortium name="The Broad Institute Genome Sequencing Platform"/>
            <person name="Cuomo C."/>
            <person name="Litvintseva A."/>
            <person name="Chen Y."/>
            <person name="Heitman J."/>
            <person name="Sun S."/>
            <person name="Springer D."/>
            <person name="Dromer F."/>
            <person name="Young S.K."/>
            <person name="Zeng Q."/>
            <person name="Gargeya S."/>
            <person name="Fitzgerald M."/>
            <person name="Abouelleil A."/>
            <person name="Alvarado L."/>
            <person name="Berlin A.M."/>
            <person name="Chapman S.B."/>
            <person name="Dewar J."/>
            <person name="Goldberg J."/>
            <person name="Griggs A."/>
            <person name="Gujja S."/>
            <person name="Hansen M."/>
            <person name="Howarth C."/>
            <person name="Imamovic A."/>
            <person name="Larimer J."/>
            <person name="McCowan C."/>
            <person name="Murphy C."/>
            <person name="Pearson M."/>
            <person name="Priest M."/>
            <person name="Roberts A."/>
            <person name="Saif S."/>
            <person name="Shea T."/>
            <person name="Sykes S."/>
            <person name="Wortman J."/>
            <person name="Nusbaum C."/>
            <person name="Birren B."/>
        </authorList>
    </citation>
    <scope>NUCLEOTIDE SEQUENCE [LARGE SCALE GENOMIC DNA]</scope>
    <source>
        <strain evidence="2 3">BCC8398</strain>
    </source>
</reference>
<gene>
    <name evidence="2" type="ORF">I316_01328</name>
</gene>
<organism evidence="2 3">
    <name type="scientific">Kwoniella heveanensis BCC8398</name>
    <dbReference type="NCBI Taxonomy" id="1296120"/>
    <lineage>
        <taxon>Eukaryota</taxon>
        <taxon>Fungi</taxon>
        <taxon>Dikarya</taxon>
        <taxon>Basidiomycota</taxon>
        <taxon>Agaricomycotina</taxon>
        <taxon>Tremellomycetes</taxon>
        <taxon>Tremellales</taxon>
        <taxon>Cryptococcaceae</taxon>
        <taxon>Kwoniella</taxon>
    </lineage>
</organism>
<feature type="region of interest" description="Disordered" evidence="1">
    <location>
        <begin position="131"/>
        <end position="155"/>
    </location>
</feature>
<dbReference type="Proteomes" id="UP000092666">
    <property type="component" value="Unassembled WGS sequence"/>
</dbReference>
<sequence length="155" mass="16134">MAERQQSSATAVSSEAEEGGTGSNIDTGTYTAEGGGSSPSDSGHGSLGSFKFTYTASDGRGRMNKREDSVSIRWTDHTGSIGGGRRYTIDRTGNEEGSFISISGLTLDEVKRHYEGNGGYTGAAARRIIDFEKQSGHSQGARPISTSSPGRSSAG</sequence>
<feature type="compositionally biased region" description="Low complexity" evidence="1">
    <location>
        <begin position="38"/>
        <end position="49"/>
    </location>
</feature>
<evidence type="ECO:0000256" key="1">
    <source>
        <dbReference type="SAM" id="MobiDB-lite"/>
    </source>
</evidence>
<evidence type="ECO:0000313" key="3">
    <source>
        <dbReference type="Proteomes" id="UP000092666"/>
    </source>
</evidence>
<proteinExistence type="predicted"/>
<feature type="compositionally biased region" description="Polar residues" evidence="1">
    <location>
        <begin position="144"/>
        <end position="155"/>
    </location>
</feature>
<dbReference type="AlphaFoldDB" id="A0A1B9H0D2"/>
<keyword evidence="3" id="KW-1185">Reference proteome</keyword>
<reference evidence="3" key="2">
    <citation type="submission" date="2013-12" db="EMBL/GenBank/DDBJ databases">
        <title>Evolution of pathogenesis and genome organization in the Tremellales.</title>
        <authorList>
            <person name="Cuomo C."/>
            <person name="Litvintseva A."/>
            <person name="Heitman J."/>
            <person name="Chen Y."/>
            <person name="Sun S."/>
            <person name="Springer D."/>
            <person name="Dromer F."/>
            <person name="Young S."/>
            <person name="Zeng Q."/>
            <person name="Chapman S."/>
            <person name="Gujja S."/>
            <person name="Saif S."/>
            <person name="Birren B."/>
        </authorList>
    </citation>
    <scope>NUCLEOTIDE SEQUENCE [LARGE SCALE GENOMIC DNA]</scope>
    <source>
        <strain evidence="3">BCC8398</strain>
    </source>
</reference>